<gene>
    <name evidence="3" type="ORF">ACEZDB_19760</name>
</gene>
<evidence type="ECO:0000256" key="1">
    <source>
        <dbReference type="SAM" id="MobiDB-lite"/>
    </source>
</evidence>
<comment type="caution">
    <text evidence="3">The sequence shown here is derived from an EMBL/GenBank/DDBJ whole genome shotgun (WGS) entry which is preliminary data.</text>
</comment>
<organism evidence="3 4">
    <name type="scientific">Streptacidiphilus alkalitolerans</name>
    <dbReference type="NCBI Taxonomy" id="3342712"/>
    <lineage>
        <taxon>Bacteria</taxon>
        <taxon>Bacillati</taxon>
        <taxon>Actinomycetota</taxon>
        <taxon>Actinomycetes</taxon>
        <taxon>Kitasatosporales</taxon>
        <taxon>Streptomycetaceae</taxon>
        <taxon>Streptacidiphilus</taxon>
    </lineage>
</organism>
<sequence length="107" mass="11383">MKTTLIKTTGRPMTAACFGMPAAALSFVAPAIPGFGGLEGSDLSALWTITRDERPTSALVAAVGANRGYVYAAGAGNHQQVLAQNSKKSQHHAERTFRGPEPWRERT</sequence>
<feature type="compositionally biased region" description="Basic and acidic residues" evidence="1">
    <location>
        <begin position="91"/>
        <end position="107"/>
    </location>
</feature>
<reference evidence="3 4" key="1">
    <citation type="submission" date="2024-09" db="EMBL/GenBank/DDBJ databases">
        <authorList>
            <person name="Lee S.D."/>
        </authorList>
    </citation>
    <scope>NUCLEOTIDE SEQUENCE [LARGE SCALE GENOMIC DNA]</scope>
    <source>
        <strain evidence="3 4">N1-3</strain>
    </source>
</reference>
<feature type="region of interest" description="Disordered" evidence="1">
    <location>
        <begin position="84"/>
        <end position="107"/>
    </location>
</feature>
<name>A0ABV6X3K7_9ACTN</name>
<evidence type="ECO:0000256" key="2">
    <source>
        <dbReference type="SAM" id="SignalP"/>
    </source>
</evidence>
<keyword evidence="2" id="KW-0732">Signal</keyword>
<feature type="signal peptide" evidence="2">
    <location>
        <begin position="1"/>
        <end position="31"/>
    </location>
</feature>
<protein>
    <submittedName>
        <fullName evidence="3">Uncharacterized protein</fullName>
    </submittedName>
</protein>
<proteinExistence type="predicted"/>
<dbReference type="RefSeq" id="WP_380554969.1">
    <property type="nucleotide sequence ID" value="NZ_JBHEZY010000007.1"/>
</dbReference>
<feature type="chain" id="PRO_5045219154" evidence="2">
    <location>
        <begin position="32"/>
        <end position="107"/>
    </location>
</feature>
<accession>A0ABV6X3K7</accession>
<evidence type="ECO:0000313" key="3">
    <source>
        <dbReference type="EMBL" id="MFC1432882.1"/>
    </source>
</evidence>
<dbReference type="EMBL" id="JBHEZY010000007">
    <property type="protein sequence ID" value="MFC1432882.1"/>
    <property type="molecule type" value="Genomic_DNA"/>
</dbReference>
<dbReference type="Proteomes" id="UP001592530">
    <property type="component" value="Unassembled WGS sequence"/>
</dbReference>
<evidence type="ECO:0000313" key="4">
    <source>
        <dbReference type="Proteomes" id="UP001592530"/>
    </source>
</evidence>